<feature type="transmembrane region" description="Helical" evidence="1">
    <location>
        <begin position="43"/>
        <end position="61"/>
    </location>
</feature>
<dbReference type="Pfam" id="PF07099">
    <property type="entry name" value="DUF1361"/>
    <property type="match status" value="1"/>
</dbReference>
<feature type="transmembrane region" description="Helical" evidence="1">
    <location>
        <begin position="73"/>
        <end position="93"/>
    </location>
</feature>
<gene>
    <name evidence="2" type="ORF">FIA58_000630</name>
</gene>
<evidence type="ECO:0000313" key="3">
    <source>
        <dbReference type="Proteomes" id="UP000817854"/>
    </source>
</evidence>
<feature type="transmembrane region" description="Helical" evidence="1">
    <location>
        <begin position="177"/>
        <end position="205"/>
    </location>
</feature>
<proteinExistence type="predicted"/>
<evidence type="ECO:0000313" key="2">
    <source>
        <dbReference type="EMBL" id="NHN24167.1"/>
    </source>
</evidence>
<reference evidence="2" key="1">
    <citation type="submission" date="2019-05" db="EMBL/GenBank/DDBJ databases">
        <authorList>
            <person name="Lianzixin W."/>
        </authorList>
    </citation>
    <scope>NUCLEOTIDE SEQUENCE</scope>
    <source>
        <strain evidence="2">EC11</strain>
    </source>
</reference>
<feature type="transmembrane region" description="Helical" evidence="1">
    <location>
        <begin position="148"/>
        <end position="165"/>
    </location>
</feature>
<dbReference type="Proteomes" id="UP000817854">
    <property type="component" value="Unassembled WGS sequence"/>
</dbReference>
<evidence type="ECO:0000256" key="1">
    <source>
        <dbReference type="SAM" id="Phobius"/>
    </source>
</evidence>
<organism evidence="2 3">
    <name type="scientific">Flavobacterium jejuense</name>
    <dbReference type="NCBI Taxonomy" id="1544455"/>
    <lineage>
        <taxon>Bacteria</taxon>
        <taxon>Pseudomonadati</taxon>
        <taxon>Bacteroidota</taxon>
        <taxon>Flavobacteriia</taxon>
        <taxon>Flavobacteriales</taxon>
        <taxon>Flavobacteriaceae</taxon>
        <taxon>Flavobacterium</taxon>
    </lineage>
</organism>
<sequence>MQSIINIYLSNKKTNSLLLTLCLYCAFLLLCRAKLTQSIFYFFLVWNLFLAAIPYLLLQFAKQRIQLFENRKTRLLLFLSWLLFLPNSFYILTDFVHLQKGNPDLFWFDLILLFSFASLGFLFGLLAIQEYKNCFSLFYSNKTIKTSIPIICLLSGFGIYLGRFLRFNSWHILTNPFQLIIDAFLCLFSTEALLFSALYGSFIYITCLIKNHFYGN</sequence>
<keyword evidence="1" id="KW-1133">Transmembrane helix</keyword>
<reference evidence="2" key="2">
    <citation type="submission" date="2020-02" db="EMBL/GenBank/DDBJ databases">
        <title>Flavobacterium profundi sp. nov., isolated from a deep-sea seamount.</title>
        <authorList>
            <person name="Zhang D.-C."/>
        </authorList>
    </citation>
    <scope>NUCLEOTIDE SEQUENCE</scope>
    <source>
        <strain evidence="2">EC11</strain>
    </source>
</reference>
<dbReference type="RefSeq" id="WP_140958960.1">
    <property type="nucleotide sequence ID" value="NZ_VEVQ02000001.1"/>
</dbReference>
<dbReference type="InterPro" id="IPR009793">
    <property type="entry name" value="DUF1361"/>
</dbReference>
<protein>
    <submittedName>
        <fullName evidence="2">DUF1361 domain-containing protein</fullName>
    </submittedName>
</protein>
<feature type="transmembrane region" description="Helical" evidence="1">
    <location>
        <begin position="105"/>
        <end position="128"/>
    </location>
</feature>
<keyword evidence="3" id="KW-1185">Reference proteome</keyword>
<accession>A0ABX0IK20</accession>
<comment type="caution">
    <text evidence="2">The sequence shown here is derived from an EMBL/GenBank/DDBJ whole genome shotgun (WGS) entry which is preliminary data.</text>
</comment>
<keyword evidence="1" id="KW-0472">Membrane</keyword>
<dbReference type="EMBL" id="VEVQ02000001">
    <property type="protein sequence ID" value="NHN24167.1"/>
    <property type="molecule type" value="Genomic_DNA"/>
</dbReference>
<keyword evidence="1" id="KW-0812">Transmembrane</keyword>
<name>A0ABX0IK20_9FLAO</name>